<dbReference type="InParanoid" id="A0A1X2H8C7"/>
<sequence>MPGVESPIERAARALQPQSSMAYPDKLNALQSFLASLGERVDLDSAQAILHTVPLPLFYNAFETTADEDQDLVKLLCQIVGKLLRPIPFDVFVADPVNQEFLIRGLQHFSPDIRYLSLQQVETCLSKPNTVRQVATSTVFAFTLTSVAFQDTRTANKAVDVAVKIASEMPSVLFEQSTSILQGLFQTNETVRFRVFELIIRVAGSSSEAFELGEASGLFQVIVQEVQSDDILLRLNAVEMLTQIATSPSGLAFLQRTGLLHNLARMITDSNDTDTVAMLTKHAAFHFFGHLGRNKDINFQPIDRECHVFNAILKCLEDPANPEIEITAMHTASLIASKPSGLQLFYNSAVVDPFFDRYKSSTGDVKIAYLRSLAAVLSVEAPTGSEEAALVEQMTKDLFLRTGNGGFHVLSNLVQNAKQPVDDIRMAALSVLQSTASHQWGREYMAQSSDFMGYILDRTNDHSAAGLNAKYDIVSALGRAPAAQQTFGDHYPMIRQYISQGPYYRETTTEVAMESG</sequence>
<dbReference type="InterPro" id="IPR011989">
    <property type="entry name" value="ARM-like"/>
</dbReference>
<protein>
    <submittedName>
        <fullName evidence="1">26S proteasome non-ATPase regulatory subunit 5</fullName>
    </submittedName>
</protein>
<evidence type="ECO:0000313" key="2">
    <source>
        <dbReference type="Proteomes" id="UP000242180"/>
    </source>
</evidence>
<accession>A0A1X2H8C7</accession>
<keyword evidence="1" id="KW-0647">Proteasome</keyword>
<dbReference type="GO" id="GO:0005829">
    <property type="term" value="C:cytosol"/>
    <property type="evidence" value="ECO:0007669"/>
    <property type="project" value="TreeGrafter"/>
</dbReference>
<dbReference type="InterPro" id="IPR016024">
    <property type="entry name" value="ARM-type_fold"/>
</dbReference>
<dbReference type="OMA" id="WGQEYIS"/>
<keyword evidence="2" id="KW-1185">Reference proteome</keyword>
<evidence type="ECO:0000313" key="1">
    <source>
        <dbReference type="EMBL" id="ORY94827.1"/>
    </source>
</evidence>
<dbReference type="PANTHER" id="PTHR13554">
    <property type="entry name" value="26S PROTEASOME NON-ATPASE REGULATORY SUBUNIT 5-RELATED"/>
    <property type="match status" value="1"/>
</dbReference>
<dbReference type="GO" id="GO:0000502">
    <property type="term" value="C:proteasome complex"/>
    <property type="evidence" value="ECO:0007669"/>
    <property type="project" value="UniProtKB-KW"/>
</dbReference>
<dbReference type="InterPro" id="IPR019538">
    <property type="entry name" value="PSMD5"/>
</dbReference>
<reference evidence="1 2" key="1">
    <citation type="submission" date="2016-07" db="EMBL/GenBank/DDBJ databases">
        <title>Pervasive Adenine N6-methylation of Active Genes in Fungi.</title>
        <authorList>
            <consortium name="DOE Joint Genome Institute"/>
            <person name="Mondo S.J."/>
            <person name="Dannebaum R.O."/>
            <person name="Kuo R.C."/>
            <person name="Labutti K."/>
            <person name="Haridas S."/>
            <person name="Kuo A."/>
            <person name="Salamov A."/>
            <person name="Ahrendt S.R."/>
            <person name="Lipzen A."/>
            <person name="Sullivan W."/>
            <person name="Andreopoulos W.B."/>
            <person name="Clum A."/>
            <person name="Lindquist E."/>
            <person name="Daum C."/>
            <person name="Ramamoorthy G.K."/>
            <person name="Gryganskyi A."/>
            <person name="Culley D."/>
            <person name="Magnuson J.K."/>
            <person name="James T.Y."/>
            <person name="O'Malley M.A."/>
            <person name="Stajich J.E."/>
            <person name="Spatafora J.W."/>
            <person name="Visel A."/>
            <person name="Grigoriev I.V."/>
        </authorList>
    </citation>
    <scope>NUCLEOTIDE SEQUENCE [LARGE SCALE GENOMIC DNA]</scope>
    <source>
        <strain evidence="1 2">NRRL 2496</strain>
    </source>
</reference>
<dbReference type="EMBL" id="MCGN01000007">
    <property type="protein sequence ID" value="ORY94827.1"/>
    <property type="molecule type" value="Genomic_DNA"/>
</dbReference>
<dbReference type="Gene3D" id="1.25.10.10">
    <property type="entry name" value="Leucine-rich Repeat Variant"/>
    <property type="match status" value="1"/>
</dbReference>
<name>A0A1X2H8C7_SYNRA</name>
<proteinExistence type="predicted"/>
<gene>
    <name evidence="1" type="ORF">BCR43DRAFT_494653</name>
</gene>
<dbReference type="SUPFAM" id="SSF48371">
    <property type="entry name" value="ARM repeat"/>
    <property type="match status" value="1"/>
</dbReference>
<dbReference type="PANTHER" id="PTHR13554:SF10">
    <property type="entry name" value="26S PROTEASOME NON-ATPASE REGULATORY SUBUNIT 5"/>
    <property type="match status" value="1"/>
</dbReference>
<dbReference type="AlphaFoldDB" id="A0A1X2H8C7"/>
<organism evidence="1 2">
    <name type="scientific">Syncephalastrum racemosum</name>
    <name type="common">Filamentous fungus</name>
    <dbReference type="NCBI Taxonomy" id="13706"/>
    <lineage>
        <taxon>Eukaryota</taxon>
        <taxon>Fungi</taxon>
        <taxon>Fungi incertae sedis</taxon>
        <taxon>Mucoromycota</taxon>
        <taxon>Mucoromycotina</taxon>
        <taxon>Mucoromycetes</taxon>
        <taxon>Mucorales</taxon>
        <taxon>Syncephalastraceae</taxon>
        <taxon>Syncephalastrum</taxon>
    </lineage>
</organism>
<dbReference type="OrthoDB" id="10250600at2759"/>
<dbReference type="STRING" id="13706.A0A1X2H8C7"/>
<comment type="caution">
    <text evidence="1">The sequence shown here is derived from an EMBL/GenBank/DDBJ whole genome shotgun (WGS) entry which is preliminary data.</text>
</comment>
<dbReference type="GO" id="GO:0043248">
    <property type="term" value="P:proteasome assembly"/>
    <property type="evidence" value="ECO:0007669"/>
    <property type="project" value="InterPro"/>
</dbReference>
<dbReference type="Pfam" id="PF10508">
    <property type="entry name" value="Proteasom_PSMB"/>
    <property type="match status" value="1"/>
</dbReference>
<dbReference type="Proteomes" id="UP000242180">
    <property type="component" value="Unassembled WGS sequence"/>
</dbReference>